<organism evidence="2 3">
    <name type="scientific">Streblomastix strix</name>
    <dbReference type="NCBI Taxonomy" id="222440"/>
    <lineage>
        <taxon>Eukaryota</taxon>
        <taxon>Metamonada</taxon>
        <taxon>Preaxostyla</taxon>
        <taxon>Oxymonadida</taxon>
        <taxon>Streblomastigidae</taxon>
        <taxon>Streblomastix</taxon>
    </lineage>
</organism>
<dbReference type="Pfam" id="PF13332">
    <property type="entry name" value="Fil_haemagg_2"/>
    <property type="match status" value="1"/>
</dbReference>
<name>A0A5J4VR40_9EUKA</name>
<reference evidence="2 3" key="1">
    <citation type="submission" date="2019-03" db="EMBL/GenBank/DDBJ databases">
        <title>Single cell metagenomics reveals metabolic interactions within the superorganism composed of flagellate Streblomastix strix and complex community of Bacteroidetes bacteria on its surface.</title>
        <authorList>
            <person name="Treitli S.C."/>
            <person name="Kolisko M."/>
            <person name="Husnik F."/>
            <person name="Keeling P."/>
            <person name="Hampl V."/>
        </authorList>
    </citation>
    <scope>NUCLEOTIDE SEQUENCE [LARGE SCALE GENOMIC DNA]</scope>
    <source>
        <strain evidence="2">ST1C</strain>
    </source>
</reference>
<comment type="caution">
    <text evidence="2">The sequence shown here is derived from an EMBL/GenBank/DDBJ whole genome shotgun (WGS) entry which is preliminary data.</text>
</comment>
<evidence type="ECO:0000256" key="1">
    <source>
        <dbReference type="SAM" id="MobiDB-lite"/>
    </source>
</evidence>
<accession>A0A5J4VR40</accession>
<dbReference type="AlphaFoldDB" id="A0A5J4VR40"/>
<dbReference type="GO" id="GO:0003824">
    <property type="term" value="F:catalytic activity"/>
    <property type="evidence" value="ECO:0007669"/>
    <property type="project" value="UniProtKB-ARBA"/>
</dbReference>
<feature type="compositionally biased region" description="Low complexity" evidence="1">
    <location>
        <begin position="141"/>
        <end position="157"/>
    </location>
</feature>
<protein>
    <submittedName>
        <fullName evidence="2">Uncharacterized protein</fullName>
    </submittedName>
</protein>
<sequence length="273" mass="29295">ANIVVTAAQVQEQLIKANNYHTKIQKLYNEGKATLNNLHEAQTNVVKLTAYQAMTIVQLSKTGATAAGTSITAGFTPTFNVDVSGSEKNTMNRNVSHSTSNWNIGTLNANVGGDFNIIGGNIQVIQEGNVDVNGNMNIESVQNTSNSGSSSQNIGVSLDKLSGQYGNSQHQTRQSETLISGITSQQKLNINVDKQLNLEASKINSENGQLKLKAGSLQYKDLESGYHEKENGFNVSADAQIFDGKGSTTLSLKNTEKQKKIITHATIGPEIII</sequence>
<feature type="region of interest" description="Disordered" evidence="1">
    <location>
        <begin position="141"/>
        <end position="169"/>
    </location>
</feature>
<dbReference type="Proteomes" id="UP000324800">
    <property type="component" value="Unassembled WGS sequence"/>
</dbReference>
<dbReference type="EMBL" id="SNRW01005457">
    <property type="protein sequence ID" value="KAA6385032.1"/>
    <property type="molecule type" value="Genomic_DNA"/>
</dbReference>
<evidence type="ECO:0000313" key="3">
    <source>
        <dbReference type="Proteomes" id="UP000324800"/>
    </source>
</evidence>
<evidence type="ECO:0000313" key="2">
    <source>
        <dbReference type="EMBL" id="KAA6385032.1"/>
    </source>
</evidence>
<proteinExistence type="predicted"/>
<dbReference type="InterPro" id="IPR025157">
    <property type="entry name" value="Hemagglutinin_rpt"/>
</dbReference>
<gene>
    <name evidence="2" type="ORF">EZS28_019440</name>
</gene>
<feature type="non-terminal residue" evidence="2">
    <location>
        <position position="1"/>
    </location>
</feature>